<dbReference type="EC" id="3.5.4.10" evidence="10"/>
<comment type="catalytic activity">
    <reaction evidence="8 10">
        <text>(6R)-10-formyltetrahydrofolate + 5-amino-1-(5-phospho-beta-D-ribosyl)imidazole-4-carboxamide = 5-formamido-1-(5-phospho-D-ribosyl)imidazole-4-carboxamide + (6S)-5,6,7,8-tetrahydrofolate</text>
        <dbReference type="Rhea" id="RHEA:22192"/>
        <dbReference type="ChEBI" id="CHEBI:57453"/>
        <dbReference type="ChEBI" id="CHEBI:58467"/>
        <dbReference type="ChEBI" id="CHEBI:58475"/>
        <dbReference type="ChEBI" id="CHEBI:195366"/>
        <dbReference type="EC" id="2.1.2.3"/>
    </reaction>
</comment>
<keyword evidence="7 10" id="KW-0511">Multifunctional enzyme</keyword>
<evidence type="ECO:0000256" key="4">
    <source>
        <dbReference type="ARBA" id="ARBA00022679"/>
    </source>
</evidence>
<proteinExistence type="inferred from homology"/>
<comment type="pathway">
    <text evidence="1 10">Purine metabolism; IMP biosynthesis via de novo pathway; IMP from 5-formamido-1-(5-phospho-D-ribosyl)imidazole-4-carboxamide: step 1/1.</text>
</comment>
<evidence type="ECO:0000256" key="2">
    <source>
        <dbReference type="ARBA" id="ARBA00004954"/>
    </source>
</evidence>
<dbReference type="InterPro" id="IPR002695">
    <property type="entry name" value="PurH-like"/>
</dbReference>
<dbReference type="PANTHER" id="PTHR11692">
    <property type="entry name" value="BIFUNCTIONAL PURINE BIOSYNTHESIS PROTEIN PURH"/>
    <property type="match status" value="1"/>
</dbReference>
<comment type="pathway">
    <text evidence="2 10">Purine metabolism; IMP biosynthesis via de novo pathway; 5-formamido-1-(5-phospho-D-ribosyl)imidazole-4-carboxamide from 5-amino-1-(5-phospho-D-ribosyl)imidazole-4-carboxamide (10-formyl THF route): step 1/1.</text>
</comment>
<dbReference type="Proteomes" id="UP000199520">
    <property type="component" value="Unassembled WGS sequence"/>
</dbReference>
<keyword evidence="6 10" id="KW-0378">Hydrolase</keyword>
<dbReference type="PIRSF" id="PIRSF000414">
    <property type="entry name" value="AICARFT_IMPCHas"/>
    <property type="match status" value="1"/>
</dbReference>
<keyword evidence="4 10" id="KW-0808">Transferase</keyword>
<dbReference type="GO" id="GO:0004643">
    <property type="term" value="F:phosphoribosylaminoimidazolecarboxamide formyltransferase activity"/>
    <property type="evidence" value="ECO:0007669"/>
    <property type="project" value="UniProtKB-UniRule"/>
</dbReference>
<reference evidence="13" key="1">
    <citation type="submission" date="2016-10" db="EMBL/GenBank/DDBJ databases">
        <authorList>
            <person name="Varghese N."/>
            <person name="Submissions S."/>
        </authorList>
    </citation>
    <scope>NUCLEOTIDE SEQUENCE [LARGE SCALE GENOMIC DNA]</scope>
    <source>
        <strain evidence="13">DSM 13327</strain>
    </source>
</reference>
<dbReference type="SMART" id="SM00851">
    <property type="entry name" value="MGS"/>
    <property type="match status" value="1"/>
</dbReference>
<dbReference type="InterPro" id="IPR016193">
    <property type="entry name" value="Cytidine_deaminase-like"/>
</dbReference>
<dbReference type="Pfam" id="PF02142">
    <property type="entry name" value="MGS"/>
    <property type="match status" value="1"/>
</dbReference>
<dbReference type="NCBIfam" id="NF002049">
    <property type="entry name" value="PRK00881.1"/>
    <property type="match status" value="1"/>
</dbReference>
<evidence type="ECO:0000256" key="3">
    <source>
        <dbReference type="ARBA" id="ARBA00007667"/>
    </source>
</evidence>
<evidence type="ECO:0000256" key="6">
    <source>
        <dbReference type="ARBA" id="ARBA00022801"/>
    </source>
</evidence>
<dbReference type="EMBL" id="FOTS01000065">
    <property type="protein sequence ID" value="SFM27853.1"/>
    <property type="molecule type" value="Genomic_DNA"/>
</dbReference>
<name>A0A1I4PK76_9FIRM</name>
<dbReference type="InterPro" id="IPR024051">
    <property type="entry name" value="AICAR_Tfase_dup_dom_sf"/>
</dbReference>
<dbReference type="RefSeq" id="WP_090943422.1">
    <property type="nucleotide sequence ID" value="NZ_FOTS01000065.1"/>
</dbReference>
<evidence type="ECO:0000256" key="9">
    <source>
        <dbReference type="ARBA" id="ARBA00050687"/>
    </source>
</evidence>
<feature type="domain" description="MGS-like" evidence="11">
    <location>
        <begin position="1"/>
        <end position="146"/>
    </location>
</feature>
<dbReference type="PANTHER" id="PTHR11692:SF0">
    <property type="entry name" value="BIFUNCTIONAL PURINE BIOSYNTHESIS PROTEIN ATIC"/>
    <property type="match status" value="1"/>
</dbReference>
<evidence type="ECO:0000259" key="11">
    <source>
        <dbReference type="PROSITE" id="PS51855"/>
    </source>
</evidence>
<dbReference type="STRING" id="1123291.SAMN04490355_106510"/>
<organism evidence="12 13">
    <name type="scientific">Pelosinus propionicus DSM 13327</name>
    <dbReference type="NCBI Taxonomy" id="1123291"/>
    <lineage>
        <taxon>Bacteria</taxon>
        <taxon>Bacillati</taxon>
        <taxon>Bacillota</taxon>
        <taxon>Negativicutes</taxon>
        <taxon>Selenomonadales</taxon>
        <taxon>Sporomusaceae</taxon>
        <taxon>Pelosinus</taxon>
    </lineage>
</organism>
<dbReference type="HAMAP" id="MF_00139">
    <property type="entry name" value="PurH"/>
    <property type="match status" value="1"/>
</dbReference>
<dbReference type="GO" id="GO:0005829">
    <property type="term" value="C:cytosol"/>
    <property type="evidence" value="ECO:0007669"/>
    <property type="project" value="TreeGrafter"/>
</dbReference>
<dbReference type="AlphaFoldDB" id="A0A1I4PK76"/>
<comment type="similarity">
    <text evidence="3 10">Belongs to the PurH family.</text>
</comment>
<dbReference type="SMART" id="SM00798">
    <property type="entry name" value="AICARFT_IMPCHas"/>
    <property type="match status" value="1"/>
</dbReference>
<dbReference type="InterPro" id="IPR036914">
    <property type="entry name" value="MGS-like_dom_sf"/>
</dbReference>
<dbReference type="OrthoDB" id="9802065at2"/>
<dbReference type="UniPathway" id="UPA00074">
    <property type="reaction ID" value="UER00133"/>
</dbReference>
<keyword evidence="5 10" id="KW-0658">Purine biosynthesis</keyword>
<protein>
    <recommendedName>
        <fullName evidence="10">Bifunctional purine biosynthesis protein PurH</fullName>
    </recommendedName>
    <domain>
        <recommendedName>
            <fullName evidence="10">Phosphoribosylaminoimidazolecarboxamide formyltransferase</fullName>
            <ecNumber evidence="10">2.1.2.3</ecNumber>
        </recommendedName>
        <alternativeName>
            <fullName evidence="10">AICAR transformylase</fullName>
        </alternativeName>
    </domain>
    <domain>
        <recommendedName>
            <fullName evidence="10">IMP cyclohydrolase</fullName>
            <ecNumber evidence="10">3.5.4.10</ecNumber>
        </recommendedName>
        <alternativeName>
            <fullName evidence="10">ATIC</fullName>
        </alternativeName>
        <alternativeName>
            <fullName evidence="10">IMP synthase</fullName>
        </alternativeName>
        <alternativeName>
            <fullName evidence="10">Inosinicase</fullName>
        </alternativeName>
    </domain>
</protein>
<evidence type="ECO:0000256" key="8">
    <source>
        <dbReference type="ARBA" id="ARBA00050488"/>
    </source>
</evidence>
<gene>
    <name evidence="10" type="primary">purH</name>
    <name evidence="12" type="ORF">SAMN04490355_106510</name>
</gene>
<dbReference type="CDD" id="cd01421">
    <property type="entry name" value="IMPCH"/>
    <property type="match status" value="1"/>
</dbReference>
<accession>A0A1I4PK76</accession>
<dbReference type="SUPFAM" id="SSF52335">
    <property type="entry name" value="Methylglyoxal synthase-like"/>
    <property type="match status" value="1"/>
</dbReference>
<dbReference type="PROSITE" id="PS51855">
    <property type="entry name" value="MGS"/>
    <property type="match status" value="1"/>
</dbReference>
<dbReference type="GO" id="GO:0006189">
    <property type="term" value="P:'de novo' IMP biosynthetic process"/>
    <property type="evidence" value="ECO:0007669"/>
    <property type="project" value="UniProtKB-UniRule"/>
</dbReference>
<comment type="catalytic activity">
    <reaction evidence="9 10">
        <text>IMP + H2O = 5-formamido-1-(5-phospho-D-ribosyl)imidazole-4-carboxamide</text>
        <dbReference type="Rhea" id="RHEA:18445"/>
        <dbReference type="ChEBI" id="CHEBI:15377"/>
        <dbReference type="ChEBI" id="CHEBI:58053"/>
        <dbReference type="ChEBI" id="CHEBI:58467"/>
        <dbReference type="EC" id="3.5.4.10"/>
    </reaction>
</comment>
<dbReference type="Gene3D" id="3.40.50.1380">
    <property type="entry name" value="Methylglyoxal synthase-like domain"/>
    <property type="match status" value="1"/>
</dbReference>
<dbReference type="SUPFAM" id="SSF53927">
    <property type="entry name" value="Cytidine deaminase-like"/>
    <property type="match status" value="1"/>
</dbReference>
<dbReference type="Gene3D" id="3.40.140.20">
    <property type="match status" value="2"/>
</dbReference>
<evidence type="ECO:0000256" key="1">
    <source>
        <dbReference type="ARBA" id="ARBA00004844"/>
    </source>
</evidence>
<evidence type="ECO:0000313" key="13">
    <source>
        <dbReference type="Proteomes" id="UP000199520"/>
    </source>
</evidence>
<dbReference type="FunFam" id="3.40.140.20:FF:000002">
    <property type="entry name" value="Bifunctional purine biosynthesis protein PurH"/>
    <property type="match status" value="1"/>
</dbReference>
<comment type="domain">
    <text evidence="10">The IMP cyclohydrolase activity resides in the N-terminal region.</text>
</comment>
<dbReference type="NCBIfam" id="TIGR00355">
    <property type="entry name" value="purH"/>
    <property type="match status" value="1"/>
</dbReference>
<evidence type="ECO:0000256" key="10">
    <source>
        <dbReference type="HAMAP-Rule" id="MF_00139"/>
    </source>
</evidence>
<dbReference type="InterPro" id="IPR011607">
    <property type="entry name" value="MGS-like_dom"/>
</dbReference>
<dbReference type="FunFam" id="3.40.140.20:FF:000001">
    <property type="entry name" value="Bifunctional purine biosynthesis protein PurH"/>
    <property type="match status" value="1"/>
</dbReference>
<dbReference type="GO" id="GO:0003937">
    <property type="term" value="F:IMP cyclohydrolase activity"/>
    <property type="evidence" value="ECO:0007669"/>
    <property type="project" value="UniProtKB-UniRule"/>
</dbReference>
<evidence type="ECO:0000256" key="7">
    <source>
        <dbReference type="ARBA" id="ARBA00023268"/>
    </source>
</evidence>
<dbReference type="EC" id="2.1.2.3" evidence="10"/>
<evidence type="ECO:0000313" key="12">
    <source>
        <dbReference type="EMBL" id="SFM27853.1"/>
    </source>
</evidence>
<dbReference type="FunFam" id="3.40.50.1380:FF:000001">
    <property type="entry name" value="Bifunctional purine biosynthesis protein PurH"/>
    <property type="match status" value="1"/>
</dbReference>
<keyword evidence="13" id="KW-1185">Reference proteome</keyword>
<sequence>MNIKRALISVSDKTGIVEFAQQLHQYGVEIISTGGTMKTLQEAGIPVKYVSDITGFPEIMDGRVKTLNPYIHGGILAVRDNKAHVEAMEKHHISAIDMVVVNLYPFRQTIERPNVLLEDAVENIDIGGPAMIRAASKNFQYVTVVVNPARYGDILKQLAQENDILPDYRMALAKEAFHHTAEYDACIATYLAGQLGEGDFPDTVHVIYEKVQPLRYGENPQQQAAFYREKHVAAVGVANAQQLHGKELSFNNIVDVEAAYNIVAEFEKPAATIIKHTNPCGTGVGIDLAEAYAKAYQADPVSAFGGIIGLNRDVDVATAVQISKLFAEAVIAPGYTKDALDLLTKKQNLRLLVAEKLQAGSKQVDIKTVSGGMLVQDKDTVIESCDDMKVVTKNQPSPQEWEQLLLAWKVVKHVKSNAIVIANENQTLGVGAGQMNRVGAAAIALEQAGTKAFGAVMASDAFLPFRDTVDTAAKAGIKVIIQPGGSVRDQESIEAADEHGIAMVFTGTRHFKH</sequence>
<dbReference type="Pfam" id="PF01808">
    <property type="entry name" value="AICARFT_IMPCHas"/>
    <property type="match status" value="1"/>
</dbReference>
<evidence type="ECO:0000256" key="5">
    <source>
        <dbReference type="ARBA" id="ARBA00022755"/>
    </source>
</evidence>